<evidence type="ECO:0000259" key="6">
    <source>
        <dbReference type="Pfam" id="PF01967"/>
    </source>
</evidence>
<dbReference type="SUPFAM" id="SSF55040">
    <property type="entry name" value="Molybdenum cofactor biosynthesis protein C, MoaC"/>
    <property type="match status" value="1"/>
</dbReference>
<dbReference type="CDD" id="cd01420">
    <property type="entry name" value="MoaC_PE"/>
    <property type="match status" value="1"/>
</dbReference>
<dbReference type="NCBIfam" id="NF006870">
    <property type="entry name" value="PRK09364.1"/>
    <property type="match status" value="1"/>
</dbReference>
<evidence type="ECO:0000256" key="3">
    <source>
        <dbReference type="ARBA" id="ARBA00012575"/>
    </source>
</evidence>
<keyword evidence="5 7" id="KW-0456">Lyase</keyword>
<dbReference type="Gene3D" id="3.30.70.640">
    <property type="entry name" value="Molybdopterin cofactor biosynthesis C (MoaC) domain"/>
    <property type="match status" value="1"/>
</dbReference>
<feature type="domain" description="Molybdopterin cofactor biosynthesis C (MoaC)" evidence="6">
    <location>
        <begin position="29"/>
        <end position="164"/>
    </location>
</feature>
<accession>A0A2H9TCB1</accession>
<evidence type="ECO:0000313" key="7">
    <source>
        <dbReference type="EMBL" id="PJE80890.1"/>
    </source>
</evidence>
<dbReference type="InterPro" id="IPR036522">
    <property type="entry name" value="MoaC_sf"/>
</dbReference>
<dbReference type="Pfam" id="PF01967">
    <property type="entry name" value="MoaC"/>
    <property type="match status" value="1"/>
</dbReference>
<dbReference type="GO" id="GO:0061799">
    <property type="term" value="F:cyclic pyranopterin monophosphate synthase activity"/>
    <property type="evidence" value="ECO:0007669"/>
    <property type="project" value="UniProtKB-EC"/>
</dbReference>
<dbReference type="NCBIfam" id="TIGR00581">
    <property type="entry name" value="moaC"/>
    <property type="match status" value="1"/>
</dbReference>
<evidence type="ECO:0000256" key="4">
    <source>
        <dbReference type="ARBA" id="ARBA00023150"/>
    </source>
</evidence>
<comment type="catalytic activity">
    <reaction evidence="1">
        <text>(8S)-3',8-cyclo-7,8-dihydroguanosine 5'-triphosphate = cyclic pyranopterin phosphate + diphosphate</text>
        <dbReference type="Rhea" id="RHEA:49580"/>
        <dbReference type="ChEBI" id="CHEBI:33019"/>
        <dbReference type="ChEBI" id="CHEBI:59648"/>
        <dbReference type="ChEBI" id="CHEBI:131766"/>
        <dbReference type="EC" id="4.6.1.17"/>
    </reaction>
</comment>
<dbReference type="EC" id="4.6.1.17" evidence="3"/>
<dbReference type="InterPro" id="IPR023045">
    <property type="entry name" value="MoaC"/>
</dbReference>
<evidence type="ECO:0000256" key="5">
    <source>
        <dbReference type="ARBA" id="ARBA00023239"/>
    </source>
</evidence>
<sequence>MRAYPERNLLSKKEMSLLTHTDAGGQASMVDVGNKAVTRREAVAEGYVVMKPETLRLVQENALKKGDVLSVARIAGIQGAKQCSQLIPLCHPLMLSYVSVDFTIDKKSSRIHIQTACRLNHQTGVEMEALTAVSVAALTIYDMCKAVDRGMRIEGIHLLEKSGGKSGHFMAGQHITEELARKD</sequence>
<dbReference type="PANTHER" id="PTHR22960:SF29">
    <property type="entry name" value="CYCLIC PYRANOPTERIN MONOPHOSPHATE SYNTHASE"/>
    <property type="match status" value="1"/>
</dbReference>
<dbReference type="AlphaFoldDB" id="A0A2H9TCB1"/>
<reference evidence="7" key="1">
    <citation type="journal article" date="2017" name="Appl. Environ. Microbiol.">
        <title>Molecular characterization of an Endozoicomonas-like organism causing infection in king scallop Pecten maximus L.</title>
        <authorList>
            <person name="Cano I."/>
            <person name="van Aerle R."/>
            <person name="Ross S."/>
            <person name="Verner-Jeffreys D.W."/>
            <person name="Paley R.K."/>
            <person name="Rimmer G."/>
            <person name="Ryder D."/>
            <person name="Hooper P."/>
            <person name="Stone D."/>
            <person name="Feist S.W."/>
        </authorList>
    </citation>
    <scope>NUCLEOTIDE SEQUENCE</scope>
</reference>
<evidence type="ECO:0000256" key="1">
    <source>
        <dbReference type="ARBA" id="ARBA00001637"/>
    </source>
</evidence>
<dbReference type="InterPro" id="IPR002820">
    <property type="entry name" value="Mopterin_CF_biosynth-C_dom"/>
</dbReference>
<gene>
    <name evidence="7" type="primary">moaC</name>
    <name evidence="7" type="ORF">CI610_00138</name>
</gene>
<protein>
    <recommendedName>
        <fullName evidence="3">cyclic pyranopterin monophosphate synthase</fullName>
        <ecNumber evidence="3">4.6.1.17</ecNumber>
    </recommendedName>
</protein>
<dbReference type="InterPro" id="IPR047594">
    <property type="entry name" value="MoaC_bact/euk"/>
</dbReference>
<proteinExistence type="inferred from homology"/>
<dbReference type="UniPathway" id="UPA00344"/>
<dbReference type="HAMAP" id="MF_01224_B">
    <property type="entry name" value="MoaC_B"/>
    <property type="match status" value="1"/>
</dbReference>
<dbReference type="PANTHER" id="PTHR22960">
    <property type="entry name" value="MOLYBDOPTERIN COFACTOR SYNTHESIS PROTEIN A"/>
    <property type="match status" value="1"/>
</dbReference>
<name>A0A2H9TCB1_9ZZZZ</name>
<evidence type="ECO:0000256" key="2">
    <source>
        <dbReference type="ARBA" id="ARBA00005046"/>
    </source>
</evidence>
<organism evidence="7">
    <name type="scientific">invertebrate metagenome</name>
    <dbReference type="NCBI Taxonomy" id="1711999"/>
    <lineage>
        <taxon>unclassified sequences</taxon>
        <taxon>metagenomes</taxon>
        <taxon>organismal metagenomes</taxon>
    </lineage>
</organism>
<comment type="pathway">
    <text evidence="2">Cofactor biosynthesis; molybdopterin biosynthesis.</text>
</comment>
<keyword evidence="4" id="KW-0501">Molybdenum cofactor biosynthesis</keyword>
<dbReference type="GO" id="GO:0006777">
    <property type="term" value="P:Mo-molybdopterin cofactor biosynthetic process"/>
    <property type="evidence" value="ECO:0007669"/>
    <property type="project" value="UniProtKB-KW"/>
</dbReference>
<dbReference type="InterPro" id="IPR050105">
    <property type="entry name" value="MoCo_biosynth_MoaA/MoaC"/>
</dbReference>
<comment type="caution">
    <text evidence="7">The sequence shown here is derived from an EMBL/GenBank/DDBJ whole genome shotgun (WGS) entry which is preliminary data.</text>
</comment>
<dbReference type="EMBL" id="NSIT01000003">
    <property type="protein sequence ID" value="PJE80890.1"/>
    <property type="molecule type" value="Genomic_DNA"/>
</dbReference>